<evidence type="ECO:0000313" key="3">
    <source>
        <dbReference type="Proteomes" id="UP000076738"/>
    </source>
</evidence>
<feature type="compositionally biased region" description="Gly residues" evidence="1">
    <location>
        <begin position="54"/>
        <end position="64"/>
    </location>
</feature>
<dbReference type="Proteomes" id="UP000076738">
    <property type="component" value="Unassembled WGS sequence"/>
</dbReference>
<evidence type="ECO:0000256" key="1">
    <source>
        <dbReference type="SAM" id="MobiDB-lite"/>
    </source>
</evidence>
<feature type="compositionally biased region" description="Basic and acidic residues" evidence="1">
    <location>
        <begin position="65"/>
        <end position="75"/>
    </location>
</feature>
<protein>
    <submittedName>
        <fullName evidence="2">Uncharacterized protein</fullName>
    </submittedName>
</protein>
<organism evidence="2 3">
    <name type="scientific">Calocera viscosa (strain TUFC12733)</name>
    <dbReference type="NCBI Taxonomy" id="1330018"/>
    <lineage>
        <taxon>Eukaryota</taxon>
        <taxon>Fungi</taxon>
        <taxon>Dikarya</taxon>
        <taxon>Basidiomycota</taxon>
        <taxon>Agaricomycotina</taxon>
        <taxon>Dacrymycetes</taxon>
        <taxon>Dacrymycetales</taxon>
        <taxon>Dacrymycetaceae</taxon>
        <taxon>Calocera</taxon>
    </lineage>
</organism>
<gene>
    <name evidence="2" type="ORF">CALVIDRAFT_529410</name>
</gene>
<feature type="region of interest" description="Disordered" evidence="1">
    <location>
        <begin position="1"/>
        <end position="110"/>
    </location>
</feature>
<accession>A0A167JLE0</accession>
<feature type="compositionally biased region" description="Basic and acidic residues" evidence="1">
    <location>
        <begin position="95"/>
        <end position="104"/>
    </location>
</feature>
<reference evidence="2 3" key="1">
    <citation type="journal article" date="2016" name="Mol. Biol. Evol.">
        <title>Comparative Genomics of Early-Diverging Mushroom-Forming Fungi Provides Insights into the Origins of Lignocellulose Decay Capabilities.</title>
        <authorList>
            <person name="Nagy L.G."/>
            <person name="Riley R."/>
            <person name="Tritt A."/>
            <person name="Adam C."/>
            <person name="Daum C."/>
            <person name="Floudas D."/>
            <person name="Sun H."/>
            <person name="Yadav J.S."/>
            <person name="Pangilinan J."/>
            <person name="Larsson K.H."/>
            <person name="Matsuura K."/>
            <person name="Barry K."/>
            <person name="Labutti K."/>
            <person name="Kuo R."/>
            <person name="Ohm R.A."/>
            <person name="Bhattacharya S.S."/>
            <person name="Shirouzu T."/>
            <person name="Yoshinaga Y."/>
            <person name="Martin F.M."/>
            <person name="Grigoriev I.V."/>
            <person name="Hibbett D.S."/>
        </authorList>
    </citation>
    <scope>NUCLEOTIDE SEQUENCE [LARGE SCALE GENOMIC DNA]</scope>
    <source>
        <strain evidence="2 3">TUFC12733</strain>
    </source>
</reference>
<proteinExistence type="predicted"/>
<evidence type="ECO:0000313" key="2">
    <source>
        <dbReference type="EMBL" id="KZO93703.1"/>
    </source>
</evidence>
<feature type="compositionally biased region" description="Basic and acidic residues" evidence="1">
    <location>
        <begin position="16"/>
        <end position="29"/>
    </location>
</feature>
<dbReference type="EMBL" id="KV417300">
    <property type="protein sequence ID" value="KZO93703.1"/>
    <property type="molecule type" value="Genomic_DNA"/>
</dbReference>
<name>A0A167JLE0_CALVF</name>
<sequence>MSEWDKGPQPEPAIAGDDRKDEKAGHDSDLENVPPEVGGDAGMPEEANDEGSAGDIGKGGGGRGGEGERAERADGQGEGEGGAIVAARVSVHSGHVPDGKKAELAEGGGQ</sequence>
<dbReference type="AlphaFoldDB" id="A0A167JLE0"/>
<keyword evidence="3" id="KW-1185">Reference proteome</keyword>
<feature type="non-terminal residue" evidence="2">
    <location>
        <position position="110"/>
    </location>
</feature>